<evidence type="ECO:0000313" key="3">
    <source>
        <dbReference type="Proteomes" id="UP000266743"/>
    </source>
</evidence>
<dbReference type="EMBL" id="QSBY01000015">
    <property type="protein sequence ID" value="RHW67075.1"/>
    <property type="molecule type" value="Genomic_DNA"/>
</dbReference>
<protein>
    <submittedName>
        <fullName evidence="1">Uncharacterized protein</fullName>
    </submittedName>
</protein>
<reference evidence="1 3" key="1">
    <citation type="submission" date="2018-09" db="EMBL/GenBank/DDBJ databases">
        <title>whole genome sequence of T. equiperdum IVM-t1 strain.</title>
        <authorList>
            <person name="Suganuma K."/>
        </authorList>
    </citation>
    <scope>NUCLEOTIDE SEQUENCE [LARGE SCALE GENOMIC DNA]</scope>
    <source>
        <strain evidence="1 3">IVM-t1</strain>
    </source>
</reference>
<name>A0A3L6KSA8_9TRYP</name>
<organism evidence="1 3">
    <name type="scientific">Trypanosoma brucei equiperdum</name>
    <dbReference type="NCBI Taxonomy" id="630700"/>
    <lineage>
        <taxon>Eukaryota</taxon>
        <taxon>Discoba</taxon>
        <taxon>Euglenozoa</taxon>
        <taxon>Kinetoplastea</taxon>
        <taxon>Metakinetoplastina</taxon>
        <taxon>Trypanosomatida</taxon>
        <taxon>Trypanosomatidae</taxon>
        <taxon>Trypanosoma</taxon>
    </lineage>
</organism>
<proteinExistence type="predicted"/>
<sequence>MTPVLHDALFKLLGVHEGSRLQEKIINSSRLLIAGVEGTECPPKPAAVIDLWSSEVERRTVAERQLASIWIAAKFWGSSLQRVSLSTLVTDLLYRFCVDAQQGSEGVCAGSWNDTMEMVNRLHEAEMVLLRRQRFVVPGVSVGIA</sequence>
<gene>
    <name evidence="2" type="ORF">DPX39_000042500</name>
    <name evidence="1" type="ORF">DPX39_000042700</name>
</gene>
<evidence type="ECO:0000313" key="1">
    <source>
        <dbReference type="EMBL" id="RHW67075.1"/>
    </source>
</evidence>
<accession>A0A3L6KSA8</accession>
<comment type="caution">
    <text evidence="1">The sequence shown here is derived from an EMBL/GenBank/DDBJ whole genome shotgun (WGS) entry which is preliminary data.</text>
</comment>
<dbReference type="Proteomes" id="UP000266743">
    <property type="component" value="Unassembled WGS sequence"/>
</dbReference>
<dbReference type="EMBL" id="QSBY01000015">
    <property type="protein sequence ID" value="RHW67107.1"/>
    <property type="molecule type" value="Genomic_DNA"/>
</dbReference>
<dbReference type="AlphaFoldDB" id="A0A3L6KSA8"/>
<evidence type="ECO:0000313" key="2">
    <source>
        <dbReference type="EMBL" id="RHW67107.1"/>
    </source>
</evidence>